<evidence type="ECO:0000256" key="2">
    <source>
        <dbReference type="RuleBase" id="RU000507"/>
    </source>
</evidence>
<dbReference type="InterPro" id="IPR006311">
    <property type="entry name" value="TAT_signal"/>
</dbReference>
<proteinExistence type="predicted"/>
<accession>A0ABD6AKU8</accession>
<comment type="caution">
    <text evidence="5">The sequence shown here is derived from an EMBL/GenBank/DDBJ whole genome shotgun (WGS) entry which is preliminary data.</text>
</comment>
<protein>
    <recommendedName>
        <fullName evidence="2">Sulfurtransferase</fullName>
    </recommendedName>
</protein>
<keyword evidence="2 5" id="KW-0808">Transferase</keyword>
<organism evidence="5 6">
    <name type="scientific">Halorubrum rutilum</name>
    <dbReference type="NCBI Taxonomy" id="1364933"/>
    <lineage>
        <taxon>Archaea</taxon>
        <taxon>Methanobacteriati</taxon>
        <taxon>Methanobacteriota</taxon>
        <taxon>Stenosarchaea group</taxon>
        <taxon>Halobacteria</taxon>
        <taxon>Halobacteriales</taxon>
        <taxon>Haloferacaceae</taxon>
        <taxon>Halorubrum</taxon>
    </lineage>
</organism>
<dbReference type="RefSeq" id="WP_379791794.1">
    <property type="nucleotide sequence ID" value="NZ_JBHTBL010000005.1"/>
</dbReference>
<dbReference type="Gene3D" id="3.40.250.10">
    <property type="entry name" value="Rhodanese-like domain"/>
    <property type="match status" value="2"/>
</dbReference>
<dbReference type="PANTHER" id="PTHR43855:SF1">
    <property type="entry name" value="THIOSULFATE SULFURTRANSFERASE"/>
    <property type="match status" value="1"/>
</dbReference>
<gene>
    <name evidence="5" type="ORF">ACFQMF_07655</name>
</gene>
<reference evidence="5 6" key="1">
    <citation type="journal article" date="2019" name="Int. J. Syst. Evol. Microbiol.">
        <title>The Global Catalogue of Microorganisms (GCM) 10K type strain sequencing project: providing services to taxonomists for standard genome sequencing and annotation.</title>
        <authorList>
            <consortium name="The Broad Institute Genomics Platform"/>
            <consortium name="The Broad Institute Genome Sequencing Center for Infectious Disease"/>
            <person name="Wu L."/>
            <person name="Ma J."/>
        </authorList>
    </citation>
    <scope>NUCLEOTIDE SEQUENCE [LARGE SCALE GENOMIC DNA]</scope>
    <source>
        <strain evidence="5 6">CGMCC 1.12554</strain>
    </source>
</reference>
<dbReference type="Pfam" id="PF00581">
    <property type="entry name" value="Rhodanese"/>
    <property type="match status" value="2"/>
</dbReference>
<dbReference type="EMBL" id="JBHTBL010000005">
    <property type="protein sequence ID" value="MFC7324451.1"/>
    <property type="molecule type" value="Genomic_DNA"/>
</dbReference>
<evidence type="ECO:0000313" key="6">
    <source>
        <dbReference type="Proteomes" id="UP001596545"/>
    </source>
</evidence>
<evidence type="ECO:0000256" key="1">
    <source>
        <dbReference type="ARBA" id="ARBA00022737"/>
    </source>
</evidence>
<dbReference type="PROSITE" id="PS00683">
    <property type="entry name" value="RHODANESE_2"/>
    <property type="match status" value="1"/>
</dbReference>
<evidence type="ECO:0000313" key="5">
    <source>
        <dbReference type="EMBL" id="MFC7324451.1"/>
    </source>
</evidence>
<dbReference type="PROSITE" id="PS50206">
    <property type="entry name" value="RHODANESE_3"/>
    <property type="match status" value="2"/>
</dbReference>
<evidence type="ECO:0000256" key="3">
    <source>
        <dbReference type="SAM" id="MobiDB-lite"/>
    </source>
</evidence>
<dbReference type="InterPro" id="IPR001307">
    <property type="entry name" value="Thiosulphate_STrfase_CS"/>
</dbReference>
<keyword evidence="1" id="KW-0677">Repeat</keyword>
<dbReference type="InterPro" id="IPR001763">
    <property type="entry name" value="Rhodanese-like_dom"/>
</dbReference>
<feature type="compositionally biased region" description="Acidic residues" evidence="3">
    <location>
        <begin position="15"/>
        <end position="30"/>
    </location>
</feature>
<feature type="compositionally biased region" description="Basic and acidic residues" evidence="3">
    <location>
        <begin position="31"/>
        <end position="40"/>
    </location>
</feature>
<feature type="domain" description="Rhodanese" evidence="4">
    <location>
        <begin position="237"/>
        <end position="354"/>
    </location>
</feature>
<name>A0ABD6AKU8_9EURY</name>
<dbReference type="PANTHER" id="PTHR43855">
    <property type="entry name" value="THIOSULFATE SULFURTRANSFERASE"/>
    <property type="match status" value="1"/>
</dbReference>
<dbReference type="InterPro" id="IPR036873">
    <property type="entry name" value="Rhodanese-like_dom_sf"/>
</dbReference>
<dbReference type="Proteomes" id="UP001596545">
    <property type="component" value="Unassembled WGS sequence"/>
</dbReference>
<sequence>MHGRPLLLRMTPDSASDDGDVDDDPDDGSADDARDEREPDPASTRRGLLRAAAGATVAGAASTAGCLGVSTPADVAARYEVSGNVAHFVGPSWLADNRGDVVVLDARNAERFREERIYGARRVPFDAITGRESSGAGLVPDVEAIAAAFGEVGVSPDDDVLVYGASVGSRVTRTAFALAALGHGGSIRALNGGLSGWNGRLGTGSRDRVTPTEYDPDPAESAWVTRDWLADRLGTFNGEGPGLVDVRAPEAYLGAPAADALNPDNDRHGHLPGAIGVHWVGNVSGRRMTDPGELVGLYENRAELDRSGTVVVYGDDNVDPTSTWLTLRAIGFEDVRVYDGGFGEWANVEGDRGRYPVETATSVVIETEGSVGGDDSSGDFSCTG</sequence>
<feature type="region of interest" description="Disordered" evidence="3">
    <location>
        <begin position="1"/>
        <end position="46"/>
    </location>
</feature>
<dbReference type="InterPro" id="IPR051126">
    <property type="entry name" value="Thiosulfate_sulfurtransferase"/>
</dbReference>
<dbReference type="AlphaFoldDB" id="A0ABD6AKU8"/>
<feature type="domain" description="Rhodanese" evidence="4">
    <location>
        <begin position="97"/>
        <end position="203"/>
    </location>
</feature>
<dbReference type="GO" id="GO:0016740">
    <property type="term" value="F:transferase activity"/>
    <property type="evidence" value="ECO:0007669"/>
    <property type="project" value="UniProtKB-KW"/>
</dbReference>
<dbReference type="PROSITE" id="PS51318">
    <property type="entry name" value="TAT"/>
    <property type="match status" value="1"/>
</dbReference>
<keyword evidence="6" id="KW-1185">Reference proteome</keyword>
<dbReference type="SUPFAM" id="SSF52821">
    <property type="entry name" value="Rhodanese/Cell cycle control phosphatase"/>
    <property type="match status" value="2"/>
</dbReference>
<evidence type="ECO:0000259" key="4">
    <source>
        <dbReference type="PROSITE" id="PS50206"/>
    </source>
</evidence>
<dbReference type="SMART" id="SM00450">
    <property type="entry name" value="RHOD"/>
    <property type="match status" value="2"/>
</dbReference>